<dbReference type="SUPFAM" id="SSF48452">
    <property type="entry name" value="TPR-like"/>
    <property type="match status" value="1"/>
</dbReference>
<dbReference type="AlphaFoldDB" id="B8FGL2"/>
<evidence type="ECO:0000256" key="1">
    <source>
        <dbReference type="SAM" id="SignalP"/>
    </source>
</evidence>
<sequence>MHSKKPVLRAIAFGLLAMLLLCPALSWAQEDAPSFALAEKSFEELGEMEFTANSARELFWKGEFSQALEIYEGLCLENHASASLYWSEKAMCHLAMDDYQQAENCLFKASMYSETFYDPKLEKKALSKYGQEGEKIYIGDPYERSLQYLILALLFMDEGDYDNALAACKSGLLADSDAVENLYQSDLTLLYLLEAKCHVLRGDQETANLILDRARESYRTTSPELRGLFSQRLDELAKLKLTKKERKKLKIKETDEDIRARIEALTGQINQASAAVPVDEKIGGLLSTDYNTLILLPVGQCPEKMRKGKNANIIYFQPQNSDSGIPQVFVDGEKVQAPLYNNVAEVDFQATTRGGRRMDAILNGQAAFRQTTLGVGEAITEIGNQAGGVVGLGVALVGAAIQGAAGAVNPEADTRCWQNLPAKYELYAFSLPPGEHQATFQQYIYFQKCELKKSFVLESENDVAVLFAPPSPADLCCASNLCVRKKRENPLLVLAPPLGFSQIETFVSQDPKAEPQSFAPDAKKISRMLDRFFHKEGVPCTMAGHEEILQDRIQAAAGAKFALQIEPKSFSYEKIKKEQQYASRFAFTLIDIQTGRPVLEQFVEGTWLKTKKDKKKGCTEAFYECLKQAAQTFITNSETQQALNKDAAA</sequence>
<dbReference type="KEGG" id="dal:Dalk_3231"/>
<dbReference type="RefSeq" id="WP_015947981.1">
    <property type="nucleotide sequence ID" value="NC_011768.1"/>
</dbReference>
<evidence type="ECO:0000313" key="3">
    <source>
        <dbReference type="Proteomes" id="UP000000739"/>
    </source>
</evidence>
<accession>B8FGL2</accession>
<dbReference type="eggNOG" id="COG0457">
    <property type="taxonomic scope" value="Bacteria"/>
</dbReference>
<protein>
    <submittedName>
        <fullName evidence="2">TPR repeat-containing protein</fullName>
    </submittedName>
</protein>
<gene>
    <name evidence="2" type="ordered locus">Dalk_3231</name>
</gene>
<feature type="signal peptide" evidence="1">
    <location>
        <begin position="1"/>
        <end position="28"/>
    </location>
</feature>
<organism evidence="2 3">
    <name type="scientific">Desulfatibacillum aliphaticivorans</name>
    <dbReference type="NCBI Taxonomy" id="218208"/>
    <lineage>
        <taxon>Bacteria</taxon>
        <taxon>Pseudomonadati</taxon>
        <taxon>Thermodesulfobacteriota</taxon>
        <taxon>Desulfobacteria</taxon>
        <taxon>Desulfobacterales</taxon>
        <taxon>Desulfatibacillaceae</taxon>
        <taxon>Desulfatibacillum</taxon>
    </lineage>
</organism>
<dbReference type="InterPro" id="IPR011990">
    <property type="entry name" value="TPR-like_helical_dom_sf"/>
</dbReference>
<evidence type="ECO:0000313" key="2">
    <source>
        <dbReference type="EMBL" id="ACL04921.1"/>
    </source>
</evidence>
<keyword evidence="3" id="KW-1185">Reference proteome</keyword>
<dbReference type="InterPro" id="IPR019734">
    <property type="entry name" value="TPR_rpt"/>
</dbReference>
<name>B8FGL2_DESAL</name>
<feature type="chain" id="PRO_5002869082" evidence="1">
    <location>
        <begin position="29"/>
        <end position="649"/>
    </location>
</feature>
<dbReference type="Proteomes" id="UP000000739">
    <property type="component" value="Chromosome"/>
</dbReference>
<dbReference type="Gene3D" id="1.25.40.10">
    <property type="entry name" value="Tetratricopeptide repeat domain"/>
    <property type="match status" value="1"/>
</dbReference>
<dbReference type="EMBL" id="CP001322">
    <property type="protein sequence ID" value="ACL04921.1"/>
    <property type="molecule type" value="Genomic_DNA"/>
</dbReference>
<dbReference type="SMART" id="SM00028">
    <property type="entry name" value="TPR"/>
    <property type="match status" value="2"/>
</dbReference>
<dbReference type="HOGENOM" id="CLU_421947_0_0_7"/>
<proteinExistence type="predicted"/>
<reference evidence="2 3" key="1">
    <citation type="journal article" date="2012" name="Environ. Microbiol.">
        <title>The genome sequence of Desulfatibacillum alkenivorans AK-01: a blueprint for anaerobic alkane oxidation.</title>
        <authorList>
            <person name="Callaghan A.V."/>
            <person name="Morris B.E."/>
            <person name="Pereira I.A."/>
            <person name="McInerney M.J."/>
            <person name="Austin R.N."/>
            <person name="Groves J.T."/>
            <person name="Kukor J.J."/>
            <person name="Suflita J.M."/>
            <person name="Young L.Y."/>
            <person name="Zylstra G.J."/>
            <person name="Wawrik B."/>
        </authorList>
    </citation>
    <scope>NUCLEOTIDE SEQUENCE [LARGE SCALE GENOMIC DNA]</scope>
    <source>
        <strain evidence="2 3">AK-01</strain>
    </source>
</reference>
<keyword evidence="1" id="KW-0732">Signal</keyword>